<proteinExistence type="inferred from homology"/>
<dbReference type="Pfam" id="PF02595">
    <property type="entry name" value="Gly_kinase"/>
    <property type="match status" value="1"/>
</dbReference>
<sequence length="374" mass="37619">MPGHVLIAPDKFKGSLTGPEVAEAVSAGLRRSRPGIDVRCTPVADGGDGTVQAALATGDYRRVSAPATGPTGEPVDAEIAVWGDTAVVELAAASGLACLDEDEIAPLSASSDGTGELVRAALDAGARTIVLGVGGSACTDGGAGMLVALGARVLDAEGYPLPPGGSPLNRVAEVDLSGLDARLADTEVVLASDVDNPLFGQSGAAHVYGPQKGADPEQVGVLDSALRRWAEAVTKAGGRAVAEDPGAGAAGGVGFAALAVLGARRRAGVDMVLELVEFEEQLNGARLVVTGEGSLDEQTLYGKAPAGVAARAVSAGVPVVAVAGQCALPRERLRESGFAGSYVVADIEPDTERSMREAASLLESLGERLADEWL</sequence>
<dbReference type="GO" id="GO:0008887">
    <property type="term" value="F:glycerate kinase activity"/>
    <property type="evidence" value="ECO:0007669"/>
    <property type="project" value="UniProtKB-UniRule"/>
</dbReference>
<dbReference type="EC" id="2.7.1.31" evidence="5"/>
<dbReference type="Proteomes" id="UP001180845">
    <property type="component" value="Unassembled WGS sequence"/>
</dbReference>
<dbReference type="AlphaFoldDB" id="A0AAE3ZCT1"/>
<dbReference type="Gene3D" id="3.40.50.10350">
    <property type="entry name" value="Glycerate kinase, domain 1"/>
    <property type="match status" value="1"/>
</dbReference>
<dbReference type="InterPro" id="IPR018197">
    <property type="entry name" value="Glycerate_kinase_RE-like"/>
</dbReference>
<reference evidence="5" key="1">
    <citation type="submission" date="2023-07" db="EMBL/GenBank/DDBJ databases">
        <title>Sequencing the genomes of 1000 actinobacteria strains.</title>
        <authorList>
            <person name="Klenk H.-P."/>
        </authorList>
    </citation>
    <scope>NUCLEOTIDE SEQUENCE</scope>
    <source>
        <strain evidence="5">DSM 45977</strain>
    </source>
</reference>
<evidence type="ECO:0000313" key="5">
    <source>
        <dbReference type="EMBL" id="MDR7302541.1"/>
    </source>
</evidence>
<keyword evidence="2 4" id="KW-0808">Transferase</keyword>
<comment type="similarity">
    <text evidence="1 4">Belongs to the glycerate kinase type-1 family.</text>
</comment>
<organism evidence="5 6">
    <name type="scientific">Haloactinomyces albus</name>
    <dbReference type="NCBI Taxonomy" id="1352928"/>
    <lineage>
        <taxon>Bacteria</taxon>
        <taxon>Bacillati</taxon>
        <taxon>Actinomycetota</taxon>
        <taxon>Actinomycetes</taxon>
        <taxon>Actinopolysporales</taxon>
        <taxon>Actinopolysporaceae</taxon>
        <taxon>Haloactinomyces</taxon>
    </lineage>
</organism>
<name>A0AAE3ZCT1_9ACTN</name>
<dbReference type="Gene3D" id="3.90.1510.10">
    <property type="entry name" value="Glycerate kinase, domain 2"/>
    <property type="match status" value="1"/>
</dbReference>
<dbReference type="PANTHER" id="PTHR21599:SF0">
    <property type="entry name" value="GLYCERATE KINASE"/>
    <property type="match status" value="1"/>
</dbReference>
<evidence type="ECO:0000256" key="1">
    <source>
        <dbReference type="ARBA" id="ARBA00006284"/>
    </source>
</evidence>
<accession>A0AAE3ZCT1</accession>
<protein>
    <submittedName>
        <fullName evidence="5">Glycerate kinase</fullName>
        <ecNumber evidence="5">2.7.1.31</ecNumber>
    </submittedName>
</protein>
<dbReference type="PANTHER" id="PTHR21599">
    <property type="entry name" value="GLYCERATE KINASE"/>
    <property type="match status" value="1"/>
</dbReference>
<dbReference type="InterPro" id="IPR036129">
    <property type="entry name" value="Glycerate_kinase_sf"/>
</dbReference>
<dbReference type="InterPro" id="IPR004381">
    <property type="entry name" value="Glycerate_kinase"/>
</dbReference>
<dbReference type="GO" id="GO:0031388">
    <property type="term" value="P:organic acid phosphorylation"/>
    <property type="evidence" value="ECO:0007669"/>
    <property type="project" value="UniProtKB-UniRule"/>
</dbReference>
<gene>
    <name evidence="5" type="ORF">JOF55_002722</name>
</gene>
<evidence type="ECO:0000256" key="2">
    <source>
        <dbReference type="ARBA" id="ARBA00022679"/>
    </source>
</evidence>
<dbReference type="RefSeq" id="WP_310274151.1">
    <property type="nucleotide sequence ID" value="NZ_JAVDXW010000001.1"/>
</dbReference>
<evidence type="ECO:0000256" key="4">
    <source>
        <dbReference type="PIRNR" id="PIRNR006078"/>
    </source>
</evidence>
<dbReference type="InterPro" id="IPR018193">
    <property type="entry name" value="Glyc_kinase_flavodox-like_fold"/>
</dbReference>
<dbReference type="NCBIfam" id="TIGR00045">
    <property type="entry name" value="glycerate kinase"/>
    <property type="match status" value="1"/>
</dbReference>
<evidence type="ECO:0000313" key="6">
    <source>
        <dbReference type="Proteomes" id="UP001180845"/>
    </source>
</evidence>
<dbReference type="PIRSF" id="PIRSF006078">
    <property type="entry name" value="GlxK"/>
    <property type="match status" value="1"/>
</dbReference>
<keyword evidence="3 4" id="KW-0418">Kinase</keyword>
<evidence type="ECO:0000256" key="3">
    <source>
        <dbReference type="ARBA" id="ARBA00022777"/>
    </source>
</evidence>
<comment type="caution">
    <text evidence="5">The sequence shown here is derived from an EMBL/GenBank/DDBJ whole genome shotgun (WGS) entry which is preliminary data.</text>
</comment>
<keyword evidence="6" id="KW-1185">Reference proteome</keyword>
<dbReference type="SUPFAM" id="SSF110738">
    <property type="entry name" value="Glycerate kinase I"/>
    <property type="match status" value="1"/>
</dbReference>
<dbReference type="EMBL" id="JAVDXW010000001">
    <property type="protein sequence ID" value="MDR7302541.1"/>
    <property type="molecule type" value="Genomic_DNA"/>
</dbReference>